<comment type="caution">
    <text evidence="14">The sequence shown here is derived from an EMBL/GenBank/DDBJ whole genome shotgun (WGS) entry which is preliminary data.</text>
</comment>
<evidence type="ECO:0000256" key="2">
    <source>
        <dbReference type="ARBA" id="ARBA00004167"/>
    </source>
</evidence>
<keyword evidence="12" id="KW-0472">Membrane</keyword>
<organism evidence="14 15">
    <name type="scientific">Clitoria ternatea</name>
    <name type="common">Butterfly pea</name>
    <dbReference type="NCBI Taxonomy" id="43366"/>
    <lineage>
        <taxon>Eukaryota</taxon>
        <taxon>Viridiplantae</taxon>
        <taxon>Streptophyta</taxon>
        <taxon>Embryophyta</taxon>
        <taxon>Tracheophyta</taxon>
        <taxon>Spermatophyta</taxon>
        <taxon>Magnoliopsida</taxon>
        <taxon>eudicotyledons</taxon>
        <taxon>Gunneridae</taxon>
        <taxon>Pentapetalae</taxon>
        <taxon>rosids</taxon>
        <taxon>fabids</taxon>
        <taxon>Fabales</taxon>
        <taxon>Fabaceae</taxon>
        <taxon>Papilionoideae</taxon>
        <taxon>50 kb inversion clade</taxon>
        <taxon>NPAAA clade</taxon>
        <taxon>indigoferoid/millettioid clade</taxon>
        <taxon>Phaseoleae</taxon>
        <taxon>Clitoria</taxon>
    </lineage>
</organism>
<evidence type="ECO:0000313" key="14">
    <source>
        <dbReference type="EMBL" id="KAK7317674.1"/>
    </source>
</evidence>
<reference evidence="14 15" key="1">
    <citation type="submission" date="2024-01" db="EMBL/GenBank/DDBJ databases">
        <title>The genomes of 5 underutilized Papilionoideae crops provide insights into root nodulation and disease resistance.</title>
        <authorList>
            <person name="Yuan L."/>
        </authorList>
    </citation>
    <scope>NUCLEOTIDE SEQUENCE [LARGE SCALE GENOMIC DNA]</scope>
    <source>
        <strain evidence="14">LY-2023</strain>
        <tissue evidence="14">Leaf</tissue>
    </source>
</reference>
<keyword evidence="9" id="KW-0833">Ubl conjugation pathway</keyword>
<evidence type="ECO:0000256" key="3">
    <source>
        <dbReference type="ARBA" id="ARBA00004906"/>
    </source>
</evidence>
<evidence type="ECO:0000256" key="6">
    <source>
        <dbReference type="ARBA" id="ARBA00022692"/>
    </source>
</evidence>
<keyword evidence="7" id="KW-0479">Metal-binding</keyword>
<protein>
    <recommendedName>
        <fullName evidence="4">RING-type E3 ubiquitin transferase</fullName>
        <ecNumber evidence="4">2.3.2.27</ecNumber>
    </recommendedName>
</protein>
<dbReference type="AlphaFoldDB" id="A0AAN9Q1I8"/>
<dbReference type="GO" id="GO:0061630">
    <property type="term" value="F:ubiquitin protein ligase activity"/>
    <property type="evidence" value="ECO:0007669"/>
    <property type="project" value="UniProtKB-EC"/>
</dbReference>
<proteinExistence type="inferred from homology"/>
<dbReference type="PANTHER" id="PTHR46279:SF2">
    <property type="entry name" value="RING-H2 FINGER PROTEIN ATL21A-RELATED"/>
    <property type="match status" value="1"/>
</dbReference>
<gene>
    <name evidence="14" type="ORF">RJT34_02103</name>
</gene>
<keyword evidence="11" id="KW-1133">Transmembrane helix</keyword>
<keyword evidence="8" id="KW-0863">Zinc-finger</keyword>
<dbReference type="InterPro" id="IPR046948">
    <property type="entry name" value="ATL20-22-like"/>
</dbReference>
<dbReference type="PANTHER" id="PTHR46279">
    <property type="entry name" value="RING/U-BOX SUPERFAMILY PROTEIN"/>
    <property type="match status" value="1"/>
</dbReference>
<keyword evidence="10" id="KW-0862">Zinc</keyword>
<evidence type="ECO:0000256" key="1">
    <source>
        <dbReference type="ARBA" id="ARBA00000900"/>
    </source>
</evidence>
<evidence type="ECO:0000313" key="15">
    <source>
        <dbReference type="Proteomes" id="UP001359559"/>
    </source>
</evidence>
<comment type="catalytic activity">
    <reaction evidence="1">
        <text>S-ubiquitinyl-[E2 ubiquitin-conjugating enzyme]-L-cysteine + [acceptor protein]-L-lysine = [E2 ubiquitin-conjugating enzyme]-L-cysteine + N(6)-ubiquitinyl-[acceptor protein]-L-lysine.</text>
        <dbReference type="EC" id="2.3.2.27"/>
    </reaction>
</comment>
<comment type="subcellular location">
    <subcellularLocation>
        <location evidence="2">Membrane</location>
        <topology evidence="2">Single-pass membrane protein</topology>
    </subcellularLocation>
</comment>
<dbReference type="EC" id="2.3.2.27" evidence="4"/>
<evidence type="ECO:0000256" key="10">
    <source>
        <dbReference type="ARBA" id="ARBA00022833"/>
    </source>
</evidence>
<sequence>MMAGCVCYKDRIVNAHNNVVHEPVIVLVAPQPDIVNMGLDESTMESYKKVVLGDSRRVPGPNDGCCWICLLEYSIKETRVRSKVFLVDVWEELQLEEAKEGPFGFQLGKRSWGNREI</sequence>
<keyword evidence="15" id="KW-1185">Reference proteome</keyword>
<comment type="similarity">
    <text evidence="13">Belongs to the RING-type zinc finger family. ATL subfamily.</text>
</comment>
<keyword evidence="5" id="KW-0808">Transferase</keyword>
<evidence type="ECO:0000256" key="4">
    <source>
        <dbReference type="ARBA" id="ARBA00012483"/>
    </source>
</evidence>
<name>A0AAN9Q1I8_CLITE</name>
<dbReference type="Proteomes" id="UP001359559">
    <property type="component" value="Unassembled WGS sequence"/>
</dbReference>
<keyword evidence="6" id="KW-0812">Transmembrane</keyword>
<evidence type="ECO:0000256" key="13">
    <source>
        <dbReference type="ARBA" id="ARBA00024209"/>
    </source>
</evidence>
<evidence type="ECO:0000256" key="8">
    <source>
        <dbReference type="ARBA" id="ARBA00022771"/>
    </source>
</evidence>
<evidence type="ECO:0000256" key="9">
    <source>
        <dbReference type="ARBA" id="ARBA00022786"/>
    </source>
</evidence>
<evidence type="ECO:0000256" key="11">
    <source>
        <dbReference type="ARBA" id="ARBA00022989"/>
    </source>
</evidence>
<evidence type="ECO:0000256" key="12">
    <source>
        <dbReference type="ARBA" id="ARBA00023136"/>
    </source>
</evidence>
<dbReference type="EMBL" id="JAYKXN010000001">
    <property type="protein sequence ID" value="KAK7317674.1"/>
    <property type="molecule type" value="Genomic_DNA"/>
</dbReference>
<evidence type="ECO:0000256" key="5">
    <source>
        <dbReference type="ARBA" id="ARBA00022679"/>
    </source>
</evidence>
<comment type="pathway">
    <text evidence="3">Protein modification; protein ubiquitination.</text>
</comment>
<accession>A0AAN9Q1I8</accession>
<evidence type="ECO:0000256" key="7">
    <source>
        <dbReference type="ARBA" id="ARBA00022723"/>
    </source>
</evidence>
<dbReference type="GO" id="GO:0008270">
    <property type="term" value="F:zinc ion binding"/>
    <property type="evidence" value="ECO:0007669"/>
    <property type="project" value="UniProtKB-KW"/>
</dbReference>
<dbReference type="GO" id="GO:0016020">
    <property type="term" value="C:membrane"/>
    <property type="evidence" value="ECO:0007669"/>
    <property type="project" value="UniProtKB-SubCell"/>
</dbReference>